<dbReference type="PANTHER" id="PTHR46972">
    <property type="entry name" value="MONOOXYGENASE ASQM-RELATED"/>
    <property type="match status" value="1"/>
</dbReference>
<dbReference type="InParanoid" id="G3J733"/>
<evidence type="ECO:0000256" key="4">
    <source>
        <dbReference type="ARBA" id="ARBA00023033"/>
    </source>
</evidence>
<dbReference type="Proteomes" id="UP000001610">
    <property type="component" value="Unassembled WGS sequence"/>
</dbReference>
<dbReference type="STRING" id="983644.G3J733"/>
<evidence type="ECO:0000259" key="5">
    <source>
        <dbReference type="Pfam" id="PF01494"/>
    </source>
</evidence>
<dbReference type="GeneID" id="18163795"/>
<keyword evidence="1" id="KW-0285">Flavoprotein</keyword>
<dbReference type="PANTHER" id="PTHR46972:SF1">
    <property type="entry name" value="FAD DEPENDENT OXIDOREDUCTASE DOMAIN-CONTAINING PROTEIN"/>
    <property type="match status" value="1"/>
</dbReference>
<keyword evidence="4 6" id="KW-0503">Monooxygenase</keyword>
<dbReference type="GO" id="GO:0004497">
    <property type="term" value="F:monooxygenase activity"/>
    <property type="evidence" value="ECO:0007669"/>
    <property type="project" value="UniProtKB-KW"/>
</dbReference>
<dbReference type="EMBL" id="JH126399">
    <property type="protein sequence ID" value="EGX97106.1"/>
    <property type="molecule type" value="Genomic_DNA"/>
</dbReference>
<dbReference type="OrthoDB" id="655030at2759"/>
<keyword evidence="3" id="KW-0560">Oxidoreductase</keyword>
<dbReference type="Pfam" id="PF01494">
    <property type="entry name" value="FAD_binding_3"/>
    <property type="match status" value="1"/>
</dbReference>
<dbReference type="SUPFAM" id="SSF51905">
    <property type="entry name" value="FAD/NAD(P)-binding domain"/>
    <property type="match status" value="1"/>
</dbReference>
<feature type="domain" description="FAD-binding" evidence="5">
    <location>
        <begin position="13"/>
        <end position="382"/>
    </location>
</feature>
<dbReference type="KEGG" id="cmt:CCM_01765"/>
<proteinExistence type="predicted"/>
<evidence type="ECO:0000256" key="1">
    <source>
        <dbReference type="ARBA" id="ARBA00022630"/>
    </source>
</evidence>
<evidence type="ECO:0000313" key="6">
    <source>
        <dbReference type="EMBL" id="EGX97106.1"/>
    </source>
</evidence>
<accession>G3J733</accession>
<sequence>MAPDATPFLSGRKVVVCGAGLAGLTFVLSLLQTWDAAVPAPEVLLVDADGRDESLARGRYDLQLNADTEDSALVGLRDLGLLDDVLAQAVTRNNPDATMHVWDKAWKSLVTIKPKLVEGFATGGVRIPRSALLALLVAAVEARTKISWGTAVQDATRLPDGTLRVSLLDKTAGGAAASQVLCDLLVAADGDESTLRRIFRPDDVTKLTGHVAMGGQVDFGDRASAPAPLTRDFGIVVGGDGVASALVQLNNNGKLLWSVFKEEKTPRATYDNTDAAAFAALLDEARATSKSIAEPLPSLIRQTRQDTSFARPVRERDAFAHDAPALRGVIFLGDANRYVSVYMNNGGALAIRDGIGLAQELKAHTSLEAATAAYDKAALARSTKAIKAGRQTMTTAHLSGWKWSVAKTALSAGSLLTGN</sequence>
<dbReference type="InterPro" id="IPR002938">
    <property type="entry name" value="FAD-bd"/>
</dbReference>
<organism evidence="6 7">
    <name type="scientific">Cordyceps militaris (strain CM01)</name>
    <name type="common">Caterpillar fungus</name>
    <dbReference type="NCBI Taxonomy" id="983644"/>
    <lineage>
        <taxon>Eukaryota</taxon>
        <taxon>Fungi</taxon>
        <taxon>Dikarya</taxon>
        <taxon>Ascomycota</taxon>
        <taxon>Pezizomycotina</taxon>
        <taxon>Sordariomycetes</taxon>
        <taxon>Hypocreomycetidae</taxon>
        <taxon>Hypocreales</taxon>
        <taxon>Cordycipitaceae</taxon>
        <taxon>Cordyceps</taxon>
    </lineage>
</organism>
<keyword evidence="2" id="KW-0274">FAD</keyword>
<keyword evidence="7" id="KW-1185">Reference proteome</keyword>
<dbReference type="RefSeq" id="XP_006666983.1">
    <property type="nucleotide sequence ID" value="XM_006666920.1"/>
</dbReference>
<evidence type="ECO:0000313" key="7">
    <source>
        <dbReference type="Proteomes" id="UP000001610"/>
    </source>
</evidence>
<evidence type="ECO:0000256" key="3">
    <source>
        <dbReference type="ARBA" id="ARBA00023002"/>
    </source>
</evidence>
<dbReference type="AlphaFoldDB" id="G3J733"/>
<dbReference type="InterPro" id="IPR036188">
    <property type="entry name" value="FAD/NAD-bd_sf"/>
</dbReference>
<evidence type="ECO:0000256" key="2">
    <source>
        <dbReference type="ARBA" id="ARBA00022827"/>
    </source>
</evidence>
<name>G3J733_CORMM</name>
<dbReference type="VEuPathDB" id="FungiDB:CCM_01765"/>
<dbReference type="eggNOG" id="KOG2614">
    <property type="taxonomic scope" value="Eukaryota"/>
</dbReference>
<dbReference type="HOGENOM" id="CLU_009665_4_0_1"/>
<dbReference type="OMA" id="WKWSVAK"/>
<dbReference type="GO" id="GO:0071949">
    <property type="term" value="F:FAD binding"/>
    <property type="evidence" value="ECO:0007669"/>
    <property type="project" value="InterPro"/>
</dbReference>
<dbReference type="Gene3D" id="3.50.50.60">
    <property type="entry name" value="FAD/NAD(P)-binding domain"/>
    <property type="match status" value="1"/>
</dbReference>
<gene>
    <name evidence="6" type="ORF">CCM_01765</name>
</gene>
<protein>
    <submittedName>
        <fullName evidence="6">Monooxygenase, putative</fullName>
    </submittedName>
</protein>
<reference evidence="6 7" key="1">
    <citation type="journal article" date="2011" name="Genome Biol.">
        <title>Genome sequence of the insect pathogenic fungus Cordyceps militaris, a valued traditional Chinese medicine.</title>
        <authorList>
            <person name="Zheng P."/>
            <person name="Xia Y."/>
            <person name="Xiao G."/>
            <person name="Xiong C."/>
            <person name="Hu X."/>
            <person name="Zhang S."/>
            <person name="Zheng H."/>
            <person name="Huang Y."/>
            <person name="Zhou Y."/>
            <person name="Wang S."/>
            <person name="Zhao G.P."/>
            <person name="Liu X."/>
            <person name="St Leger R.J."/>
            <person name="Wang C."/>
        </authorList>
    </citation>
    <scope>NUCLEOTIDE SEQUENCE [LARGE SCALE GENOMIC DNA]</scope>
    <source>
        <strain evidence="6 7">CM01</strain>
    </source>
</reference>